<name>A0A0E0HIM6_ORYNI</name>
<keyword evidence="3" id="KW-1185">Reference proteome</keyword>
<proteinExistence type="predicted"/>
<evidence type="ECO:0000313" key="2">
    <source>
        <dbReference type="EnsemblPlants" id="ONIVA05G28190.1"/>
    </source>
</evidence>
<evidence type="ECO:0000256" key="1">
    <source>
        <dbReference type="SAM" id="MobiDB-lite"/>
    </source>
</evidence>
<dbReference type="AlphaFoldDB" id="A0A0E0HIM6"/>
<protein>
    <submittedName>
        <fullName evidence="2">Uncharacterized protein</fullName>
    </submittedName>
</protein>
<organism evidence="2">
    <name type="scientific">Oryza nivara</name>
    <name type="common">Indian wild rice</name>
    <name type="synonym">Oryza sativa f. spontanea</name>
    <dbReference type="NCBI Taxonomy" id="4536"/>
    <lineage>
        <taxon>Eukaryota</taxon>
        <taxon>Viridiplantae</taxon>
        <taxon>Streptophyta</taxon>
        <taxon>Embryophyta</taxon>
        <taxon>Tracheophyta</taxon>
        <taxon>Spermatophyta</taxon>
        <taxon>Magnoliopsida</taxon>
        <taxon>Liliopsida</taxon>
        <taxon>Poales</taxon>
        <taxon>Poaceae</taxon>
        <taxon>BOP clade</taxon>
        <taxon>Oryzoideae</taxon>
        <taxon>Oryzeae</taxon>
        <taxon>Oryzinae</taxon>
        <taxon>Oryza</taxon>
    </lineage>
</organism>
<sequence length="493" mass="54489">MPSGNAGIELRNSTWLHGYSGSVRLHVHLSYVNHHSSRRSSSSPPVATHHPLPPVAARHPPPLEKVGGAPNQPSTTSHRANLLHPKLVYFATASPPIAAISILTARRGRGTTWPCFAVVYAPFCREGRITLRFRLIGNGTRQQRCSDQISGVGSRSFWKASKRARLHGGDGGSGGGVVVCGAGCWSTAAPSTDDAEKRPRWRWQLHCTERLKSLMPPPPPPHRPPGRRRRSPSRCLGGSIGSQMGRLVVSQFTDMEGSDSVTSPDLELVAGPLDLGTIFDVDMEDFVHGRRTLFAVCAYALLKAIPGLRALVDDIPHHSYDVGHVGGEPKTVTVNVQALMDELLSEIDYWCLEKDYENSMNMVLMQVSFTQQTNDLLLFESSTKWGCYNCAVHFTRMECSKSIYMDGRSVSEFEEECYLDCHECKIAVGYKRMKVCKLPQVLNFYEVSGLLPELRILNQFNARLCPLGPALPPQIQGKCAIAMEPELDNDEKY</sequence>
<reference evidence="2" key="2">
    <citation type="submission" date="2018-04" db="EMBL/GenBank/DDBJ databases">
        <title>OnivRS2 (Oryza nivara Reference Sequence Version 2).</title>
        <authorList>
            <person name="Zhang J."/>
            <person name="Kudrna D."/>
            <person name="Lee S."/>
            <person name="Talag J."/>
            <person name="Rajasekar S."/>
            <person name="Welchert J."/>
            <person name="Hsing Y.-I."/>
            <person name="Wing R.A."/>
        </authorList>
    </citation>
    <scope>NUCLEOTIDE SEQUENCE [LARGE SCALE GENOMIC DNA]</scope>
    <source>
        <strain evidence="2">SL10</strain>
    </source>
</reference>
<evidence type="ECO:0000313" key="3">
    <source>
        <dbReference type="Proteomes" id="UP000006591"/>
    </source>
</evidence>
<dbReference type="Proteomes" id="UP000006591">
    <property type="component" value="Chromosome 5"/>
</dbReference>
<feature type="region of interest" description="Disordered" evidence="1">
    <location>
        <begin position="36"/>
        <end position="78"/>
    </location>
</feature>
<feature type="region of interest" description="Disordered" evidence="1">
    <location>
        <begin position="211"/>
        <end position="241"/>
    </location>
</feature>
<dbReference type="Gramene" id="ONIVA05G28190.1">
    <property type="protein sequence ID" value="ONIVA05G28190.1"/>
    <property type="gene ID" value="ONIVA05G28190"/>
</dbReference>
<dbReference type="OMA" id="KCAIAME"/>
<accession>A0A0E0HIM6</accession>
<dbReference type="EnsemblPlants" id="ONIVA05G28190.1">
    <property type="protein sequence ID" value="ONIVA05G28190.1"/>
    <property type="gene ID" value="ONIVA05G28190"/>
</dbReference>
<dbReference type="HOGENOM" id="CLU_646544_0_0_1"/>
<reference evidence="2" key="1">
    <citation type="submission" date="2015-04" db="UniProtKB">
        <authorList>
            <consortium name="EnsemblPlants"/>
        </authorList>
    </citation>
    <scope>IDENTIFICATION</scope>
    <source>
        <strain evidence="2">SL10</strain>
    </source>
</reference>